<accession>A0A165Z2Y9</accession>
<evidence type="ECO:0000256" key="1">
    <source>
        <dbReference type="SAM" id="MobiDB-lite"/>
    </source>
</evidence>
<feature type="region of interest" description="Disordered" evidence="1">
    <location>
        <begin position="1"/>
        <end position="24"/>
    </location>
</feature>
<protein>
    <submittedName>
        <fullName evidence="2">Uncharacterized protein</fullName>
    </submittedName>
</protein>
<evidence type="ECO:0000313" key="2">
    <source>
        <dbReference type="EMBL" id="KZP10177.1"/>
    </source>
</evidence>
<reference evidence="2 3" key="1">
    <citation type="journal article" date="2016" name="Mol. Biol. Evol.">
        <title>Comparative Genomics of Early-Diverging Mushroom-Forming Fungi Provides Insights into the Origins of Lignocellulose Decay Capabilities.</title>
        <authorList>
            <person name="Nagy L.G."/>
            <person name="Riley R."/>
            <person name="Tritt A."/>
            <person name="Adam C."/>
            <person name="Daum C."/>
            <person name="Floudas D."/>
            <person name="Sun H."/>
            <person name="Yadav J.S."/>
            <person name="Pangilinan J."/>
            <person name="Larsson K.H."/>
            <person name="Matsuura K."/>
            <person name="Barry K."/>
            <person name="Labutti K."/>
            <person name="Kuo R."/>
            <person name="Ohm R.A."/>
            <person name="Bhattacharya S.S."/>
            <person name="Shirouzu T."/>
            <person name="Yoshinaga Y."/>
            <person name="Martin F.M."/>
            <person name="Grigoriev I.V."/>
            <person name="Hibbett D.S."/>
        </authorList>
    </citation>
    <scope>NUCLEOTIDE SEQUENCE [LARGE SCALE GENOMIC DNA]</scope>
    <source>
        <strain evidence="2 3">CBS 109695</strain>
    </source>
</reference>
<organism evidence="2 3">
    <name type="scientific">Athelia psychrophila</name>
    <dbReference type="NCBI Taxonomy" id="1759441"/>
    <lineage>
        <taxon>Eukaryota</taxon>
        <taxon>Fungi</taxon>
        <taxon>Dikarya</taxon>
        <taxon>Basidiomycota</taxon>
        <taxon>Agaricomycotina</taxon>
        <taxon>Agaricomycetes</taxon>
        <taxon>Agaricomycetidae</taxon>
        <taxon>Atheliales</taxon>
        <taxon>Atheliaceae</taxon>
        <taxon>Athelia</taxon>
    </lineage>
</organism>
<dbReference type="AlphaFoldDB" id="A0A165Z2Y9"/>
<name>A0A165Z2Y9_9AGAM</name>
<dbReference type="Proteomes" id="UP000076532">
    <property type="component" value="Unassembled WGS sequence"/>
</dbReference>
<sequence length="156" mass="17718">MGEMVSGWNGRRRRRAAREQEWERGETSRYEAMPALAFDKGVSPKNALNFFIAAPQDCATTFTSPGTTPPHIRDLEQRHVAVLRMLSARYMKDYGSGGKTRSWCVLWETNSLIGRWEMGSLRRGSCKTVKARIHIQLKADTDHWNVAETVALHANI</sequence>
<dbReference type="EMBL" id="KV417685">
    <property type="protein sequence ID" value="KZP10177.1"/>
    <property type="molecule type" value="Genomic_DNA"/>
</dbReference>
<proteinExistence type="predicted"/>
<keyword evidence="3" id="KW-1185">Reference proteome</keyword>
<evidence type="ECO:0000313" key="3">
    <source>
        <dbReference type="Proteomes" id="UP000076532"/>
    </source>
</evidence>
<gene>
    <name evidence="2" type="ORF">FIBSPDRAFT_221080</name>
</gene>